<dbReference type="InterPro" id="IPR050902">
    <property type="entry name" value="ABC_Transporter_SBP"/>
</dbReference>
<dbReference type="PROSITE" id="PS50983">
    <property type="entry name" value="FE_B12_PBP"/>
    <property type="match status" value="1"/>
</dbReference>
<dbReference type="Proteomes" id="UP000428328">
    <property type="component" value="Chromosome"/>
</dbReference>
<dbReference type="EMBL" id="CP046400">
    <property type="protein sequence ID" value="QGY40975.1"/>
    <property type="molecule type" value="Genomic_DNA"/>
</dbReference>
<dbReference type="InterPro" id="IPR002491">
    <property type="entry name" value="ABC_transptr_periplasmic_BD"/>
</dbReference>
<evidence type="ECO:0000313" key="3">
    <source>
        <dbReference type="EMBL" id="QGY40975.1"/>
    </source>
</evidence>
<protein>
    <submittedName>
        <fullName evidence="3">ABC transporter substrate-binding protein</fullName>
    </submittedName>
</protein>
<sequence>MAGRPCPVAQHHYIKEIRSVKLSCKQFAIAWLLTLLLAVPAHAARTVTDQLGRTVSVPDSVSRVVVLQHQALDIMIQLGAQGTVVGVLEKWDKYLPGAAKCMSDIKAMPTPGGLSSVNMEALLALNPDLVIVTHYAPKDMIDQISAAGIPTVAISLFDAAYAEASKLNPDLKDAQEAYNKGLKDAVLLLGDIFEKQERAAKLMQTVEQSRSILKSHLGNIPEGERVRCYMARSNLHTYGRGKYTSVIMERAGGVNVAAKEVVGFKEVTMEDVLRWNPEVIFVQWRHRKAADQLIADPAWQQVDAVKNGQVHVCPEYVKPWGHALPESMALGELWMAKTLYPEKFKDVDLDAMVQSYYKEFYGIPFE</sequence>
<accession>A0A6I6JDR1</accession>
<dbReference type="SUPFAM" id="SSF53807">
    <property type="entry name" value="Helical backbone' metal receptor"/>
    <property type="match status" value="1"/>
</dbReference>
<dbReference type="KEGG" id="psel:GM415_12840"/>
<keyword evidence="1" id="KW-0732">Signal</keyword>
<dbReference type="GO" id="GO:0071281">
    <property type="term" value="P:cellular response to iron ion"/>
    <property type="evidence" value="ECO:0007669"/>
    <property type="project" value="TreeGrafter"/>
</dbReference>
<dbReference type="PANTHER" id="PTHR30535">
    <property type="entry name" value="VITAMIN B12-BINDING PROTEIN"/>
    <property type="match status" value="1"/>
</dbReference>
<dbReference type="PANTHER" id="PTHR30535:SF34">
    <property type="entry name" value="MOLYBDATE-BINDING PROTEIN MOLA"/>
    <property type="match status" value="1"/>
</dbReference>
<dbReference type="AlphaFoldDB" id="A0A6I6JDR1"/>
<name>A0A6I6JDR1_9BACT</name>
<feature type="domain" description="Fe/B12 periplasmic-binding" evidence="2">
    <location>
        <begin position="63"/>
        <end position="343"/>
    </location>
</feature>
<dbReference type="Pfam" id="PF01497">
    <property type="entry name" value="Peripla_BP_2"/>
    <property type="match status" value="1"/>
</dbReference>
<feature type="signal peptide" evidence="1">
    <location>
        <begin position="1"/>
        <end position="43"/>
    </location>
</feature>
<evidence type="ECO:0000256" key="1">
    <source>
        <dbReference type="SAM" id="SignalP"/>
    </source>
</evidence>
<proteinExistence type="predicted"/>
<evidence type="ECO:0000259" key="2">
    <source>
        <dbReference type="PROSITE" id="PS50983"/>
    </source>
</evidence>
<dbReference type="CDD" id="cd01142">
    <property type="entry name" value="TroA_e"/>
    <property type="match status" value="1"/>
</dbReference>
<organism evidence="3 4">
    <name type="scientific">Pseudodesulfovibrio cashew</name>
    <dbReference type="NCBI Taxonomy" id="2678688"/>
    <lineage>
        <taxon>Bacteria</taxon>
        <taxon>Pseudomonadati</taxon>
        <taxon>Thermodesulfobacteriota</taxon>
        <taxon>Desulfovibrionia</taxon>
        <taxon>Desulfovibrionales</taxon>
        <taxon>Desulfovibrionaceae</taxon>
    </lineage>
</organism>
<keyword evidence="4" id="KW-1185">Reference proteome</keyword>
<dbReference type="Gene3D" id="3.40.50.1980">
    <property type="entry name" value="Nitrogenase molybdenum iron protein domain"/>
    <property type="match status" value="2"/>
</dbReference>
<gene>
    <name evidence="3" type="ORF">GM415_12840</name>
</gene>
<reference evidence="3 4" key="1">
    <citation type="submission" date="2019-11" db="EMBL/GenBank/DDBJ databases">
        <authorList>
            <person name="Zheng R.K."/>
            <person name="Sun C.M."/>
        </authorList>
    </citation>
    <scope>NUCLEOTIDE SEQUENCE [LARGE SCALE GENOMIC DNA]</scope>
    <source>
        <strain evidence="3 4">SRB007</strain>
    </source>
</reference>
<feature type="chain" id="PRO_5026256457" evidence="1">
    <location>
        <begin position="44"/>
        <end position="366"/>
    </location>
</feature>
<evidence type="ECO:0000313" key="4">
    <source>
        <dbReference type="Proteomes" id="UP000428328"/>
    </source>
</evidence>